<keyword evidence="3" id="KW-1185">Reference proteome</keyword>
<gene>
    <name evidence="2" type="ORF">CZ674_01240</name>
</gene>
<evidence type="ECO:0000313" key="2">
    <source>
        <dbReference type="EMBL" id="SJM47803.1"/>
    </source>
</evidence>
<feature type="transmembrane region" description="Helical" evidence="1">
    <location>
        <begin position="20"/>
        <end position="40"/>
    </location>
</feature>
<proteinExistence type="predicted"/>
<feature type="transmembrane region" description="Helical" evidence="1">
    <location>
        <begin position="46"/>
        <end position="73"/>
    </location>
</feature>
<keyword evidence="1" id="KW-0472">Membrane</keyword>
<keyword evidence="1" id="KW-0812">Transmembrane</keyword>
<accession>A0A1R4EVW9</accession>
<protein>
    <submittedName>
        <fullName evidence="2">Uncharacterized protein</fullName>
    </submittedName>
</protein>
<dbReference type="OrthoDB" id="5116782at2"/>
<dbReference type="Proteomes" id="UP000195787">
    <property type="component" value="Unassembled WGS sequence"/>
</dbReference>
<sequence>MSRSEETAVAPETRSSDVAIVYLVFALLFGFSLFMAWGNFQGVPEFYAFMGIAGATPWVLLVAGIVVPPVLFVTGMAIARGRSMMARAGIMLAALAVNAQISLLLEQAARNVAAGVLG</sequence>
<dbReference type="AlphaFoldDB" id="A0A1R4EVW9"/>
<name>A0A1R4EVW9_9MICO</name>
<dbReference type="GeneID" id="303171828"/>
<organism evidence="2 3">
    <name type="scientific">Agrococcus casei LMG 22410</name>
    <dbReference type="NCBI Taxonomy" id="1255656"/>
    <lineage>
        <taxon>Bacteria</taxon>
        <taxon>Bacillati</taxon>
        <taxon>Actinomycetota</taxon>
        <taxon>Actinomycetes</taxon>
        <taxon>Micrococcales</taxon>
        <taxon>Microbacteriaceae</taxon>
        <taxon>Agrococcus</taxon>
    </lineage>
</organism>
<dbReference type="RefSeq" id="WP_086990455.1">
    <property type="nucleotide sequence ID" value="NZ_FUHU01000004.1"/>
</dbReference>
<evidence type="ECO:0000256" key="1">
    <source>
        <dbReference type="SAM" id="Phobius"/>
    </source>
</evidence>
<evidence type="ECO:0000313" key="3">
    <source>
        <dbReference type="Proteomes" id="UP000195787"/>
    </source>
</evidence>
<reference evidence="2 3" key="1">
    <citation type="submission" date="2017-02" db="EMBL/GenBank/DDBJ databases">
        <authorList>
            <person name="Peterson S.W."/>
        </authorList>
    </citation>
    <scope>NUCLEOTIDE SEQUENCE [LARGE SCALE GENOMIC DNA]</scope>
    <source>
        <strain evidence="2 3">LMG 22410</strain>
    </source>
</reference>
<dbReference type="EMBL" id="FUHU01000004">
    <property type="protein sequence ID" value="SJM47803.1"/>
    <property type="molecule type" value="Genomic_DNA"/>
</dbReference>
<keyword evidence="1" id="KW-1133">Transmembrane helix</keyword>